<dbReference type="InterPro" id="IPR014716">
    <property type="entry name" value="Fibrinogen_a/b/g_C_1"/>
</dbReference>
<keyword evidence="3" id="KW-0862">Zinc</keyword>
<evidence type="ECO:0000256" key="4">
    <source>
        <dbReference type="PROSITE-ProRule" id="PRU00146"/>
    </source>
</evidence>
<dbReference type="InterPro" id="IPR036056">
    <property type="entry name" value="Fibrinogen-like_C"/>
</dbReference>
<proteinExistence type="predicted"/>
<evidence type="ECO:0000313" key="9">
    <source>
        <dbReference type="Proteomes" id="UP000507470"/>
    </source>
</evidence>
<dbReference type="Pfam" id="PF00147">
    <property type="entry name" value="Fibrinogen_C"/>
    <property type="match status" value="1"/>
</dbReference>
<feature type="domain" description="PHD-type" evidence="6">
    <location>
        <begin position="220"/>
        <end position="270"/>
    </location>
</feature>
<dbReference type="InterPro" id="IPR002181">
    <property type="entry name" value="Fibrinogen_a/b/g_C_dom"/>
</dbReference>
<gene>
    <name evidence="8" type="ORF">MCOR_27144</name>
</gene>
<protein>
    <submittedName>
        <fullName evidence="8">Fibrinogen-like protein A</fullName>
    </submittedName>
</protein>
<dbReference type="EMBL" id="CACVKT020004930">
    <property type="protein sequence ID" value="CAC5392194.1"/>
    <property type="molecule type" value="Genomic_DNA"/>
</dbReference>
<dbReference type="PANTHER" id="PTHR19143">
    <property type="entry name" value="FIBRINOGEN/TENASCIN/ANGIOPOEITIN"/>
    <property type="match status" value="1"/>
</dbReference>
<dbReference type="SMART" id="SM00249">
    <property type="entry name" value="PHD"/>
    <property type="match status" value="1"/>
</dbReference>
<dbReference type="InterPro" id="IPR019786">
    <property type="entry name" value="Zinc_finger_PHD-type_CS"/>
</dbReference>
<keyword evidence="2 4" id="KW-0863">Zinc-finger</keyword>
<dbReference type="SMART" id="SM00186">
    <property type="entry name" value="FBG"/>
    <property type="match status" value="1"/>
</dbReference>
<dbReference type="PROSITE" id="PS01359">
    <property type="entry name" value="ZF_PHD_1"/>
    <property type="match status" value="1"/>
</dbReference>
<dbReference type="InterPro" id="IPR019787">
    <property type="entry name" value="Znf_PHD-finger"/>
</dbReference>
<keyword evidence="1" id="KW-0479">Metal-binding</keyword>
<evidence type="ECO:0000313" key="8">
    <source>
        <dbReference type="EMBL" id="CAC5392194.1"/>
    </source>
</evidence>
<reference evidence="8 9" key="1">
    <citation type="submission" date="2020-06" db="EMBL/GenBank/DDBJ databases">
        <authorList>
            <person name="Li R."/>
            <person name="Bekaert M."/>
        </authorList>
    </citation>
    <scope>NUCLEOTIDE SEQUENCE [LARGE SCALE GENOMIC DNA]</scope>
    <source>
        <strain evidence="9">wild</strain>
    </source>
</reference>
<evidence type="ECO:0000256" key="1">
    <source>
        <dbReference type="ARBA" id="ARBA00022723"/>
    </source>
</evidence>
<evidence type="ECO:0000259" key="6">
    <source>
        <dbReference type="PROSITE" id="PS50016"/>
    </source>
</evidence>
<dbReference type="OrthoDB" id="5411773at2759"/>
<dbReference type="InterPro" id="IPR050373">
    <property type="entry name" value="Fibrinogen_C-term_domain"/>
</dbReference>
<dbReference type="Gene3D" id="3.90.215.10">
    <property type="entry name" value="Gamma Fibrinogen, chain A, domain 1"/>
    <property type="match status" value="1"/>
</dbReference>
<dbReference type="SUPFAM" id="SSF56496">
    <property type="entry name" value="Fibrinogen C-terminal domain-like"/>
    <property type="match status" value="1"/>
</dbReference>
<dbReference type="PROSITE" id="PS50016">
    <property type="entry name" value="ZF_PHD_2"/>
    <property type="match status" value="1"/>
</dbReference>
<dbReference type="AlphaFoldDB" id="A0A6J8CAU7"/>
<keyword evidence="9" id="KW-1185">Reference proteome</keyword>
<dbReference type="InterPro" id="IPR001965">
    <property type="entry name" value="Znf_PHD"/>
</dbReference>
<name>A0A6J8CAU7_MYTCO</name>
<feature type="domain" description="Fibrinogen C-terminal" evidence="7">
    <location>
        <begin position="69"/>
        <end position="205"/>
    </location>
</feature>
<dbReference type="PROSITE" id="PS51406">
    <property type="entry name" value="FIBRINOGEN_C_2"/>
    <property type="match status" value="1"/>
</dbReference>
<dbReference type="InterPro" id="IPR013083">
    <property type="entry name" value="Znf_RING/FYVE/PHD"/>
</dbReference>
<evidence type="ECO:0000256" key="2">
    <source>
        <dbReference type="ARBA" id="ARBA00022771"/>
    </source>
</evidence>
<accession>A0A6J8CAU7</accession>
<dbReference type="Gene3D" id="3.30.40.10">
    <property type="entry name" value="Zinc/RING finger domain, C3HC4 (zinc finger)"/>
    <property type="match status" value="1"/>
</dbReference>
<sequence>MENRDMCCCPQYYDGTHCQIHNQIILAMDTVAVMSALKQVPKIRTQQAQVCPILNKDIKLEIYFNCFFKSLEFQPKDCSGLDKKVHKNGVYMIFPESGSGFKVYCDMDTDSGYWTVCQRRLNGKTDFYRGWKEYENGFGNLNVEHWLVNHSNEKINRLMSSGKYRLRINLGDVSGDHAFAKYENVLVGDDSSKYKLTVSGYSGNAEKELAEILGDDDFTEIYCYCCTPAHDKMVVCRGESCEMEWFHVECVGLDYDSLPDPWFCDDCTESNNSGKRKKGKKEKNTTSTCSKAKSPPDDAATCSKAKSPTDDAATCSKAKSPPDDAATCSKAKSPPADAATCSKAKSPPDDAATCSKAKSPTDDAATCSKAKSPPDDAATCSKAKSLPDDSSTRTTASKTIQKTTSPNQTESSAPAIKAKIKRKSIQPVKKQITKEDAMKDSMSIINDAIFKSKSNPIVLMNTELQQGLAKVASVLQDGSSSSSRFAENLVDKYWPIVSGITEKLTTDALDKMCTKFHQLSLQPEFIAIIENFLQQSEIIFDTCKSTILIQCLLEGLTRSFINKAVQESYLVFDMPNEDATCSASMQLSVQEEQALRYTAGYIAQSLLKSYEKRKESNKVAAAYCSVLSSWNESMSCIIQSANFLSYTRRLVEFADRGGLFSIKDQVFIFFRRMEITLKPHLQHCKDFLQFNLKQELTVKLTESRIVQLGWESICELNENMSTVLLGIIIDRWIKLRLHAFAQSCIFLRKIKNENTSKKGQKGLRKQLKSN</sequence>
<dbReference type="NCBIfam" id="NF040941">
    <property type="entry name" value="GGGWT_bact"/>
    <property type="match status" value="1"/>
</dbReference>
<evidence type="ECO:0000256" key="5">
    <source>
        <dbReference type="SAM" id="MobiDB-lite"/>
    </source>
</evidence>
<feature type="compositionally biased region" description="Polar residues" evidence="5">
    <location>
        <begin position="392"/>
        <end position="412"/>
    </location>
</feature>
<organism evidence="8 9">
    <name type="scientific">Mytilus coruscus</name>
    <name type="common">Sea mussel</name>
    <dbReference type="NCBI Taxonomy" id="42192"/>
    <lineage>
        <taxon>Eukaryota</taxon>
        <taxon>Metazoa</taxon>
        <taxon>Spiralia</taxon>
        <taxon>Lophotrochozoa</taxon>
        <taxon>Mollusca</taxon>
        <taxon>Bivalvia</taxon>
        <taxon>Autobranchia</taxon>
        <taxon>Pteriomorphia</taxon>
        <taxon>Mytilida</taxon>
        <taxon>Mytiloidea</taxon>
        <taxon>Mytilidae</taxon>
        <taxon>Mytilinae</taxon>
        <taxon>Mytilus</taxon>
    </lineage>
</organism>
<dbReference type="GO" id="GO:0005615">
    <property type="term" value="C:extracellular space"/>
    <property type="evidence" value="ECO:0007669"/>
    <property type="project" value="TreeGrafter"/>
</dbReference>
<feature type="region of interest" description="Disordered" evidence="5">
    <location>
        <begin position="271"/>
        <end position="434"/>
    </location>
</feature>
<evidence type="ECO:0000256" key="3">
    <source>
        <dbReference type="ARBA" id="ARBA00022833"/>
    </source>
</evidence>
<dbReference type="Proteomes" id="UP000507470">
    <property type="component" value="Unassembled WGS sequence"/>
</dbReference>
<dbReference type="GO" id="GO:0008270">
    <property type="term" value="F:zinc ion binding"/>
    <property type="evidence" value="ECO:0007669"/>
    <property type="project" value="UniProtKB-KW"/>
</dbReference>
<evidence type="ECO:0000259" key="7">
    <source>
        <dbReference type="PROSITE" id="PS51406"/>
    </source>
</evidence>